<gene>
    <name evidence="3" type="primary">rbpA_2</name>
    <name evidence="3" type="ORF">SDC9_157025</name>
</gene>
<comment type="caution">
    <text evidence="3">The sequence shown here is derived from an EMBL/GenBank/DDBJ whole genome shotgun (WGS) entry which is preliminary data.</text>
</comment>
<dbReference type="InterPro" id="IPR025182">
    <property type="entry name" value="RNApol-bd_RbpA"/>
</dbReference>
<dbReference type="GO" id="GO:0001000">
    <property type="term" value="F:bacterial-type RNA polymerase core enzyme binding"/>
    <property type="evidence" value="ECO:0007669"/>
    <property type="project" value="InterPro"/>
</dbReference>
<dbReference type="GO" id="GO:0046872">
    <property type="term" value="F:metal ion binding"/>
    <property type="evidence" value="ECO:0007669"/>
    <property type="project" value="UniProtKB-KW"/>
</dbReference>
<dbReference type="Gene3D" id="2.20.28.270">
    <property type="entry name" value="RNA polymerase-binding protein A"/>
    <property type="match status" value="1"/>
</dbReference>
<feature type="region of interest" description="Disordered" evidence="2">
    <location>
        <begin position="104"/>
        <end position="129"/>
    </location>
</feature>
<proteinExistence type="inferred from homology"/>
<name>A0A645FBB6_9ZZZZ</name>
<dbReference type="AlphaFoldDB" id="A0A645FBB6"/>
<evidence type="ECO:0000256" key="2">
    <source>
        <dbReference type="SAM" id="MobiDB-lite"/>
    </source>
</evidence>
<protein>
    <submittedName>
        <fullName evidence="3">RNA polymerase-binding protein RbpA</fullName>
    </submittedName>
</protein>
<evidence type="ECO:0000256" key="1">
    <source>
        <dbReference type="ARBA" id="ARBA00022723"/>
    </source>
</evidence>
<accession>A0A645FBB6</accession>
<dbReference type="Pfam" id="PF13397">
    <property type="entry name" value="RbpA"/>
    <property type="match status" value="1"/>
</dbReference>
<feature type="region of interest" description="Disordered" evidence="2">
    <location>
        <begin position="61"/>
        <end position="82"/>
    </location>
</feature>
<reference evidence="3" key="1">
    <citation type="submission" date="2019-08" db="EMBL/GenBank/DDBJ databases">
        <authorList>
            <person name="Kucharzyk K."/>
            <person name="Murdoch R.W."/>
            <person name="Higgins S."/>
            <person name="Loffler F."/>
        </authorList>
    </citation>
    <scope>NUCLEOTIDE SEQUENCE</scope>
</reference>
<dbReference type="InterPro" id="IPR038638">
    <property type="entry name" value="RbpA_sf"/>
</dbReference>
<evidence type="ECO:0000313" key="3">
    <source>
        <dbReference type="EMBL" id="MPN09733.1"/>
    </source>
</evidence>
<sequence>MADRSLRGSGLGSKSFEDEVGVDFAPRQEVGFDCPQGHHFEMTFAEEADLPTVWECPRCGQEAKRSDGVEPEVKEGKPPRTHWDMLLERRSLADLEELLSERLEEVRTSGAISTDEYMRRTTPPSKKRR</sequence>
<dbReference type="InterPro" id="IPR018527">
    <property type="entry name" value="Rubredoxin_Fe_BS"/>
</dbReference>
<dbReference type="HAMAP" id="MF_01483">
    <property type="entry name" value="RbpA"/>
    <property type="match status" value="1"/>
</dbReference>
<dbReference type="GO" id="GO:0045893">
    <property type="term" value="P:positive regulation of DNA-templated transcription"/>
    <property type="evidence" value="ECO:0007669"/>
    <property type="project" value="InterPro"/>
</dbReference>
<keyword evidence="1" id="KW-0479">Metal-binding</keyword>
<organism evidence="3">
    <name type="scientific">bioreactor metagenome</name>
    <dbReference type="NCBI Taxonomy" id="1076179"/>
    <lineage>
        <taxon>unclassified sequences</taxon>
        <taxon>metagenomes</taxon>
        <taxon>ecological metagenomes</taxon>
    </lineage>
</organism>
<dbReference type="PROSITE" id="PS00202">
    <property type="entry name" value="RUBREDOXIN"/>
    <property type="match status" value="1"/>
</dbReference>
<feature type="region of interest" description="Disordered" evidence="2">
    <location>
        <begin position="1"/>
        <end position="20"/>
    </location>
</feature>
<dbReference type="EMBL" id="VSSQ01055855">
    <property type="protein sequence ID" value="MPN09733.1"/>
    <property type="molecule type" value="Genomic_DNA"/>
</dbReference>